<dbReference type="PANTHER" id="PTHR43767:SF1">
    <property type="entry name" value="NONRIBOSOMAL PEPTIDE SYNTHASE PES1 (EUROFUNG)-RELATED"/>
    <property type="match status" value="1"/>
</dbReference>
<dbReference type="SUPFAM" id="SSF56801">
    <property type="entry name" value="Acetyl-CoA synthetase-like"/>
    <property type="match status" value="1"/>
</dbReference>
<evidence type="ECO:0000259" key="2">
    <source>
        <dbReference type="Pfam" id="PF00501"/>
    </source>
</evidence>
<evidence type="ECO:0000259" key="3">
    <source>
        <dbReference type="Pfam" id="PF13193"/>
    </source>
</evidence>
<dbReference type="OrthoDB" id="4363623at2"/>
<sequence>MTVSTARGNGAQGLEGFSDLADGTVGGLIAARAALHPDKPALVFENSELTYGALDTAVTDVARGLISAGAAPGCSVGILLPNRLEYLLAWLGAARAGAVEVPINIAYKGSFLDHALRSTGVRVLVTDAALLELVADLPGPPHTLETVVLLDGDRHRRTPPGVTVLTWNDLLAAGDPAVELPRVAPRDPVAIMLTSGTTGRSKGVVQPHLMPLVAARECAAQMATTADERLYTCLPLFHGAAQINISLHAFYAGATVVLGRRFSASRFWDELRAHRVTQFNALGSVLPMLLAQPPSDRDRDHRATKVFAAPAPPQVLHPFEERFGVHVVEGYGLTEIKNVLYNPLGARKVGSLGLPTASSVLEIHDESGHRAAPGRAGEIVYRPRLPDIMFSGYHRDPEATLATMKDLWWHTGDLGYTDTDGYFYFIDRKKDALRRRGENISSHEIESVLLAHPGVVAAAAIGTPSELGEDEVLVVVQPEPGQELDLTELFAHCDRSMPHFMVPRYYRVADRLPVTPNGKVRKHQLRDQGRTGAWDASAAGFKPTRHA</sequence>
<dbReference type="GO" id="GO:0016878">
    <property type="term" value="F:acid-thiol ligase activity"/>
    <property type="evidence" value="ECO:0007669"/>
    <property type="project" value="UniProtKB-ARBA"/>
</dbReference>
<dbReference type="Pfam" id="PF00501">
    <property type="entry name" value="AMP-binding"/>
    <property type="match status" value="1"/>
</dbReference>
<dbReference type="InterPro" id="IPR045851">
    <property type="entry name" value="AMP-bd_C_sf"/>
</dbReference>
<dbReference type="InterPro" id="IPR000873">
    <property type="entry name" value="AMP-dep_synth/lig_dom"/>
</dbReference>
<accession>A0A4D4KLX6</accession>
<evidence type="ECO:0000313" key="4">
    <source>
        <dbReference type="EMBL" id="GDY50241.1"/>
    </source>
</evidence>
<feature type="region of interest" description="Disordered" evidence="1">
    <location>
        <begin position="522"/>
        <end position="547"/>
    </location>
</feature>
<reference evidence="4 5" key="1">
    <citation type="journal article" date="2020" name="Int. J. Syst. Evol. Microbiol.">
        <title>Reclassification of Streptomyces castelarensis and Streptomyces sporoclivatus as later heterotypic synonyms of Streptomyces antimycoticus.</title>
        <authorList>
            <person name="Komaki H."/>
            <person name="Tamura T."/>
        </authorList>
    </citation>
    <scope>NUCLEOTIDE SEQUENCE [LARGE SCALE GENOMIC DNA]</scope>
    <source>
        <strain evidence="4 5">NBRC 13459</strain>
    </source>
</reference>
<dbReference type="RefSeq" id="WP_137976130.1">
    <property type="nucleotide sequence ID" value="NZ_BAAASO010000028.1"/>
</dbReference>
<evidence type="ECO:0000256" key="1">
    <source>
        <dbReference type="SAM" id="MobiDB-lite"/>
    </source>
</evidence>
<dbReference type="Gene3D" id="3.30.300.30">
    <property type="match status" value="1"/>
</dbReference>
<dbReference type="Pfam" id="PF13193">
    <property type="entry name" value="AMP-binding_C"/>
    <property type="match status" value="1"/>
</dbReference>
<feature type="domain" description="AMP-dependent synthetase/ligase" evidence="2">
    <location>
        <begin position="31"/>
        <end position="393"/>
    </location>
</feature>
<comment type="caution">
    <text evidence="4">The sequence shown here is derived from an EMBL/GenBank/DDBJ whole genome shotgun (WGS) entry which is preliminary data.</text>
</comment>
<keyword evidence="4" id="KW-0436">Ligase</keyword>
<name>A0A4D4KLX6_STRVO</name>
<dbReference type="Gene3D" id="3.40.50.12780">
    <property type="entry name" value="N-terminal domain of ligase-like"/>
    <property type="match status" value="1"/>
</dbReference>
<dbReference type="InterPro" id="IPR050237">
    <property type="entry name" value="ATP-dep_AMP-bd_enzyme"/>
</dbReference>
<organism evidence="4 5">
    <name type="scientific">Streptomyces violaceusniger</name>
    <dbReference type="NCBI Taxonomy" id="68280"/>
    <lineage>
        <taxon>Bacteria</taxon>
        <taxon>Bacillati</taxon>
        <taxon>Actinomycetota</taxon>
        <taxon>Actinomycetes</taxon>
        <taxon>Kitasatosporales</taxon>
        <taxon>Streptomycetaceae</taxon>
        <taxon>Streptomyces</taxon>
        <taxon>Streptomyces violaceusniger group</taxon>
    </lineage>
</organism>
<dbReference type="InterPro" id="IPR020845">
    <property type="entry name" value="AMP-binding_CS"/>
</dbReference>
<keyword evidence="5" id="KW-1185">Reference proteome</keyword>
<protein>
    <submittedName>
        <fullName evidence="4">ATP-dependent acyl-CoA ligase</fullName>
    </submittedName>
</protein>
<proteinExistence type="predicted"/>
<dbReference type="Proteomes" id="UP000301309">
    <property type="component" value="Unassembled WGS sequence"/>
</dbReference>
<dbReference type="PROSITE" id="PS00455">
    <property type="entry name" value="AMP_BINDING"/>
    <property type="match status" value="1"/>
</dbReference>
<dbReference type="EMBL" id="BJHW01000001">
    <property type="protein sequence ID" value="GDY50241.1"/>
    <property type="molecule type" value="Genomic_DNA"/>
</dbReference>
<dbReference type="InterPro" id="IPR025110">
    <property type="entry name" value="AMP-bd_C"/>
</dbReference>
<feature type="domain" description="AMP-binding enzyme C-terminal" evidence="3">
    <location>
        <begin position="444"/>
        <end position="519"/>
    </location>
</feature>
<gene>
    <name evidence="4" type="ORF">SVIO_008640</name>
</gene>
<evidence type="ECO:0000313" key="5">
    <source>
        <dbReference type="Proteomes" id="UP000301309"/>
    </source>
</evidence>
<dbReference type="AlphaFoldDB" id="A0A4D4KLX6"/>
<dbReference type="PANTHER" id="PTHR43767">
    <property type="entry name" value="LONG-CHAIN-FATTY-ACID--COA LIGASE"/>
    <property type="match status" value="1"/>
</dbReference>
<dbReference type="InterPro" id="IPR042099">
    <property type="entry name" value="ANL_N_sf"/>
</dbReference>